<dbReference type="EMBL" id="CP075371">
    <property type="protein sequence ID" value="QVT81554.1"/>
    <property type="molecule type" value="Genomic_DNA"/>
</dbReference>
<dbReference type="Proteomes" id="UP000679307">
    <property type="component" value="Chromosome"/>
</dbReference>
<accession>A0ABX8EM02</accession>
<evidence type="ECO:0000313" key="2">
    <source>
        <dbReference type="Proteomes" id="UP000679307"/>
    </source>
</evidence>
<protein>
    <submittedName>
        <fullName evidence="1">Uncharacterized protein</fullName>
    </submittedName>
</protein>
<keyword evidence="2" id="KW-1185">Reference proteome</keyword>
<organism evidence="1 2">
    <name type="scientific">Nocardioides aquaticus</name>
    <dbReference type="NCBI Taxonomy" id="160826"/>
    <lineage>
        <taxon>Bacteria</taxon>
        <taxon>Bacillati</taxon>
        <taxon>Actinomycetota</taxon>
        <taxon>Actinomycetes</taxon>
        <taxon>Propionibacteriales</taxon>
        <taxon>Nocardioidaceae</taxon>
        <taxon>Nocardioides</taxon>
    </lineage>
</organism>
<gene>
    <name evidence="1" type="ORF">ENKNEFLB_03964</name>
</gene>
<reference evidence="1 2" key="1">
    <citation type="submission" date="2021-05" db="EMBL/GenBank/DDBJ databases">
        <title>Complete genome of Nocardioides aquaticus KCTC 9944T isolated from meromictic and hypersaline Ekho Lake, Antarctica.</title>
        <authorList>
            <person name="Hwang K."/>
            <person name="Kim K.M."/>
            <person name="Choe H."/>
        </authorList>
    </citation>
    <scope>NUCLEOTIDE SEQUENCE [LARGE SCALE GENOMIC DNA]</scope>
    <source>
        <strain evidence="1 2">KCTC 9944</strain>
    </source>
</reference>
<proteinExistence type="predicted"/>
<sequence>MTEPAVDEDDDPVRWIGLRPDAYAGPFREKDGVLGDDVDDLHRWTGISRELYDEVMAWNEAHACLRGAPSEAWRDRHHDWQQRLLSRMREEVHPGIEVQAPQAERPTEVSLTGLRPEDVRGRRVLDALGAPLAGRVVAWVERGVLLWDADRTDDVAVHDWEDAGAALAREVQEALGPGYEVVAR</sequence>
<dbReference type="RefSeq" id="WP_214056918.1">
    <property type="nucleotide sequence ID" value="NZ_BAAAHS010000103.1"/>
</dbReference>
<name>A0ABX8EM02_9ACTN</name>
<evidence type="ECO:0000313" key="1">
    <source>
        <dbReference type="EMBL" id="QVT81554.1"/>
    </source>
</evidence>